<evidence type="ECO:0000256" key="2">
    <source>
        <dbReference type="SAM" id="SignalP"/>
    </source>
</evidence>
<name>A0A5N5V248_MYCPH</name>
<feature type="compositionally biased region" description="Low complexity" evidence="1">
    <location>
        <begin position="63"/>
        <end position="80"/>
    </location>
</feature>
<proteinExistence type="predicted"/>
<comment type="caution">
    <text evidence="3">The sequence shown here is derived from an EMBL/GenBank/DDBJ whole genome shotgun (WGS) entry which is preliminary data.</text>
</comment>
<dbReference type="GeneID" id="74304218"/>
<keyword evidence="4" id="KW-1185">Reference proteome</keyword>
<protein>
    <submittedName>
        <fullName evidence="3">Uncharacterized protein</fullName>
    </submittedName>
</protein>
<dbReference type="EMBL" id="ANBP01000015">
    <property type="protein sequence ID" value="KAB7755972.1"/>
    <property type="molecule type" value="Genomic_DNA"/>
</dbReference>
<keyword evidence="2" id="KW-0732">Signal</keyword>
<feature type="chain" id="PRO_5038861655" evidence="2">
    <location>
        <begin position="33"/>
        <end position="86"/>
    </location>
</feature>
<sequence length="86" mass="8682">MNSNRFKLLTASLGTGALLAMGAVSVATTTVAQDDENPVTPGPVTTSEITTGETITETVAPEAPETTAAVPPITTTPETVSTGELH</sequence>
<evidence type="ECO:0000256" key="1">
    <source>
        <dbReference type="SAM" id="MobiDB-lite"/>
    </source>
</evidence>
<gene>
    <name evidence="3" type="ORF">MPHL21000_12810</name>
</gene>
<feature type="region of interest" description="Disordered" evidence="1">
    <location>
        <begin position="63"/>
        <end position="86"/>
    </location>
</feature>
<dbReference type="RefSeq" id="WP_003888155.1">
    <property type="nucleotide sequence ID" value="NZ_ANBO01000010.1"/>
</dbReference>
<reference evidence="3 4" key="1">
    <citation type="submission" date="2012-10" db="EMBL/GenBank/DDBJ databases">
        <title>The draft sequence of the Mycobacterium pheli genome.</title>
        <authorList>
            <person name="Pettersson B.M.F."/>
            <person name="Das S."/>
            <person name="Dasgupta S."/>
            <person name="Bhattacharya A."/>
            <person name="Kirsebom L.A."/>
        </authorList>
    </citation>
    <scope>NUCLEOTIDE SEQUENCE [LARGE SCALE GENOMIC DNA]</scope>
    <source>
        <strain evidence="3 4">CCUG 21000</strain>
    </source>
</reference>
<organism evidence="3 4">
    <name type="scientific">Mycolicibacterium phlei DSM 43239 = CCUG 21000</name>
    <dbReference type="NCBI Taxonomy" id="1226750"/>
    <lineage>
        <taxon>Bacteria</taxon>
        <taxon>Bacillati</taxon>
        <taxon>Actinomycetota</taxon>
        <taxon>Actinomycetes</taxon>
        <taxon>Mycobacteriales</taxon>
        <taxon>Mycobacteriaceae</taxon>
        <taxon>Mycolicibacterium</taxon>
    </lineage>
</organism>
<dbReference type="AlphaFoldDB" id="A0A5N5V248"/>
<accession>A0A5N5V248</accession>
<dbReference type="Proteomes" id="UP000325690">
    <property type="component" value="Unassembled WGS sequence"/>
</dbReference>
<evidence type="ECO:0000313" key="4">
    <source>
        <dbReference type="Proteomes" id="UP000325690"/>
    </source>
</evidence>
<feature type="signal peptide" evidence="2">
    <location>
        <begin position="1"/>
        <end position="32"/>
    </location>
</feature>
<evidence type="ECO:0000313" key="3">
    <source>
        <dbReference type="EMBL" id="KAB7755972.1"/>
    </source>
</evidence>